<feature type="region of interest" description="Disordered" evidence="10">
    <location>
        <begin position="308"/>
        <end position="332"/>
    </location>
</feature>
<keyword evidence="11" id="KW-0472">Membrane</keyword>
<comment type="catalytic activity">
    <reaction evidence="7">
        <text>L-threonyl-[protein] + ATP = O-phospho-L-threonyl-[protein] + ADP + H(+)</text>
        <dbReference type="Rhea" id="RHEA:46608"/>
        <dbReference type="Rhea" id="RHEA-COMP:11060"/>
        <dbReference type="Rhea" id="RHEA-COMP:11605"/>
        <dbReference type="ChEBI" id="CHEBI:15378"/>
        <dbReference type="ChEBI" id="CHEBI:30013"/>
        <dbReference type="ChEBI" id="CHEBI:30616"/>
        <dbReference type="ChEBI" id="CHEBI:61977"/>
        <dbReference type="ChEBI" id="CHEBI:456216"/>
        <dbReference type="EC" id="2.7.11.1"/>
    </reaction>
</comment>
<dbReference type="EC" id="2.7.11.1" evidence="1"/>
<dbReference type="Gene3D" id="3.30.10.20">
    <property type="match status" value="3"/>
</dbReference>
<keyword evidence="4 9" id="KW-0547">Nucleotide-binding</keyword>
<dbReference type="Pfam" id="PF03793">
    <property type="entry name" value="PASTA"/>
    <property type="match status" value="3"/>
</dbReference>
<keyword evidence="3" id="KW-0808">Transferase</keyword>
<dbReference type="InterPro" id="IPR000719">
    <property type="entry name" value="Prot_kinase_dom"/>
</dbReference>
<evidence type="ECO:0000259" key="13">
    <source>
        <dbReference type="PROSITE" id="PS51178"/>
    </source>
</evidence>
<feature type="domain" description="Protein kinase" evidence="12">
    <location>
        <begin position="13"/>
        <end position="278"/>
    </location>
</feature>
<evidence type="ECO:0000256" key="9">
    <source>
        <dbReference type="PROSITE-ProRule" id="PRU10141"/>
    </source>
</evidence>
<dbReference type="CDD" id="cd06577">
    <property type="entry name" value="PASTA_pknB"/>
    <property type="match status" value="3"/>
</dbReference>
<dbReference type="InterPro" id="IPR011009">
    <property type="entry name" value="Kinase-like_dom_sf"/>
</dbReference>
<dbReference type="Proteomes" id="UP001298681">
    <property type="component" value="Unassembled WGS sequence"/>
</dbReference>
<feature type="domain" description="PASTA" evidence="13">
    <location>
        <begin position="366"/>
        <end position="432"/>
    </location>
</feature>
<evidence type="ECO:0000256" key="10">
    <source>
        <dbReference type="SAM" id="MobiDB-lite"/>
    </source>
</evidence>
<dbReference type="InterPro" id="IPR005543">
    <property type="entry name" value="PASTA_dom"/>
</dbReference>
<dbReference type="InterPro" id="IPR017441">
    <property type="entry name" value="Protein_kinase_ATP_BS"/>
</dbReference>
<dbReference type="InterPro" id="IPR008271">
    <property type="entry name" value="Ser/Thr_kinase_AS"/>
</dbReference>
<evidence type="ECO:0000256" key="5">
    <source>
        <dbReference type="ARBA" id="ARBA00022777"/>
    </source>
</evidence>
<keyword evidence="2" id="KW-0723">Serine/threonine-protein kinase</keyword>
<gene>
    <name evidence="14" type="primary">pknB</name>
    <name evidence="14" type="ORF">L0P57_07985</name>
</gene>
<dbReference type="GO" id="GO:0016301">
    <property type="term" value="F:kinase activity"/>
    <property type="evidence" value="ECO:0007669"/>
    <property type="project" value="UniProtKB-KW"/>
</dbReference>
<dbReference type="RefSeq" id="WP_191448444.1">
    <property type="nucleotide sequence ID" value="NZ_JAKNHQ010000009.1"/>
</dbReference>
<dbReference type="SMART" id="SM00740">
    <property type="entry name" value="PASTA"/>
    <property type="match status" value="3"/>
</dbReference>
<reference evidence="14 15" key="1">
    <citation type="submission" date="2022-01" db="EMBL/GenBank/DDBJ databases">
        <title>Collection of gut derived symbiotic bacterial strains cultured from healthy donors.</title>
        <authorList>
            <person name="Lin H."/>
            <person name="Kohout C."/>
            <person name="Waligurski E."/>
            <person name="Pamer E.G."/>
        </authorList>
    </citation>
    <scope>NUCLEOTIDE SEQUENCE [LARGE SCALE GENOMIC DNA]</scope>
    <source>
        <strain evidence="14 15">DFI.7.58</strain>
    </source>
</reference>
<evidence type="ECO:0000256" key="4">
    <source>
        <dbReference type="ARBA" id="ARBA00022741"/>
    </source>
</evidence>
<dbReference type="PROSITE" id="PS00108">
    <property type="entry name" value="PROTEIN_KINASE_ST"/>
    <property type="match status" value="1"/>
</dbReference>
<feature type="region of interest" description="Disordered" evidence="10">
    <location>
        <begin position="651"/>
        <end position="691"/>
    </location>
</feature>
<keyword evidence="6 9" id="KW-0067">ATP-binding</keyword>
<dbReference type="CDD" id="cd14014">
    <property type="entry name" value="STKc_PknB_like"/>
    <property type="match status" value="1"/>
</dbReference>
<evidence type="ECO:0000256" key="6">
    <source>
        <dbReference type="ARBA" id="ARBA00022840"/>
    </source>
</evidence>
<dbReference type="PANTHER" id="PTHR43289:SF34">
    <property type="entry name" value="SERINE_THREONINE-PROTEIN KINASE YBDM-RELATED"/>
    <property type="match status" value="1"/>
</dbReference>
<dbReference type="Gene3D" id="3.30.200.20">
    <property type="entry name" value="Phosphorylase Kinase, domain 1"/>
    <property type="match status" value="1"/>
</dbReference>
<protein>
    <recommendedName>
        <fullName evidence="1">non-specific serine/threonine protein kinase</fullName>
        <ecNumber evidence="1">2.7.11.1</ecNumber>
    </recommendedName>
</protein>
<comment type="catalytic activity">
    <reaction evidence="8">
        <text>L-seryl-[protein] + ATP = O-phospho-L-seryl-[protein] + ADP + H(+)</text>
        <dbReference type="Rhea" id="RHEA:17989"/>
        <dbReference type="Rhea" id="RHEA-COMP:9863"/>
        <dbReference type="Rhea" id="RHEA-COMP:11604"/>
        <dbReference type="ChEBI" id="CHEBI:15378"/>
        <dbReference type="ChEBI" id="CHEBI:29999"/>
        <dbReference type="ChEBI" id="CHEBI:30616"/>
        <dbReference type="ChEBI" id="CHEBI:83421"/>
        <dbReference type="ChEBI" id="CHEBI:456216"/>
        <dbReference type="EC" id="2.7.11.1"/>
    </reaction>
</comment>
<dbReference type="Pfam" id="PF00069">
    <property type="entry name" value="Pkinase"/>
    <property type="match status" value="1"/>
</dbReference>
<feature type="transmembrane region" description="Helical" evidence="11">
    <location>
        <begin position="338"/>
        <end position="360"/>
    </location>
</feature>
<dbReference type="PROSITE" id="PS51178">
    <property type="entry name" value="PASTA"/>
    <property type="match status" value="3"/>
</dbReference>
<evidence type="ECO:0000256" key="7">
    <source>
        <dbReference type="ARBA" id="ARBA00047899"/>
    </source>
</evidence>
<accession>A0ABS9MJ87</accession>
<name>A0ABS9MJ87_9FIRM</name>
<evidence type="ECO:0000256" key="1">
    <source>
        <dbReference type="ARBA" id="ARBA00012513"/>
    </source>
</evidence>
<evidence type="ECO:0000256" key="8">
    <source>
        <dbReference type="ARBA" id="ARBA00048679"/>
    </source>
</evidence>
<keyword evidence="11" id="KW-0812">Transmembrane</keyword>
<keyword evidence="5 14" id="KW-0418">Kinase</keyword>
<dbReference type="PANTHER" id="PTHR43289">
    <property type="entry name" value="MITOGEN-ACTIVATED PROTEIN KINASE KINASE KINASE 20-RELATED"/>
    <property type="match status" value="1"/>
</dbReference>
<feature type="domain" description="PASTA" evidence="13">
    <location>
        <begin position="502"/>
        <end position="569"/>
    </location>
</feature>
<dbReference type="SMART" id="SM00220">
    <property type="entry name" value="S_TKc"/>
    <property type="match status" value="1"/>
</dbReference>
<evidence type="ECO:0000256" key="3">
    <source>
        <dbReference type="ARBA" id="ARBA00022679"/>
    </source>
</evidence>
<comment type="caution">
    <text evidence="14">The sequence shown here is derived from an EMBL/GenBank/DDBJ whole genome shotgun (WGS) entry which is preliminary data.</text>
</comment>
<dbReference type="Gene3D" id="1.10.510.10">
    <property type="entry name" value="Transferase(Phosphotransferase) domain 1"/>
    <property type="match status" value="1"/>
</dbReference>
<evidence type="ECO:0000313" key="14">
    <source>
        <dbReference type="EMBL" id="MCG4610872.1"/>
    </source>
</evidence>
<evidence type="ECO:0000313" key="15">
    <source>
        <dbReference type="Proteomes" id="UP001298681"/>
    </source>
</evidence>
<proteinExistence type="predicted"/>
<feature type="domain" description="PASTA" evidence="13">
    <location>
        <begin position="433"/>
        <end position="499"/>
    </location>
</feature>
<feature type="binding site" evidence="9">
    <location>
        <position position="42"/>
    </location>
    <ligand>
        <name>ATP</name>
        <dbReference type="ChEBI" id="CHEBI:30616"/>
    </ligand>
</feature>
<dbReference type="EMBL" id="JAKNHQ010000009">
    <property type="protein sequence ID" value="MCG4610872.1"/>
    <property type="molecule type" value="Genomic_DNA"/>
</dbReference>
<keyword evidence="11" id="KW-1133">Transmembrane helix</keyword>
<evidence type="ECO:0000256" key="11">
    <source>
        <dbReference type="SAM" id="Phobius"/>
    </source>
</evidence>
<sequence length="691" mass="76415">MDKYTGKRLDGRYEIHELIGVGGMAYVYRAYDIIDDRTVAIKILKDEFLGNQDFIRRFKNESKAIAVLSHPNIVKVYDVSFGDRIQYIVEEYIDGITLKEYLDQQRELKWKEAVHFTLQILRALNHAHSKGIVHRDIKPQNIMLLQDGTIKVTDFGIARFSRSETRTMTDKAIGSVHYIAPEQARGEVADERADIYSVGVMLYEMLTGTLPFEADNAVSVAIMQLQADPKPPRDINPAIPEGLEEITMRAMQKNPDQRYQSAAEMLEDIEAFQRNPSISFQYKYFIDEKPTKYVNAISAVRNGRAPSYNDGYDYDDYEEEPPRRRQSSSGGNNKKTMMVVLGILAAFLIVALSIGIAAIFRSCSTQPDDTMTMPNLVGQLYTDVQNNEEYAFKFSVETREDSSQETGIILDQTPAAGMSVKKDGEVLLVVNSGAKTINVPDVTNYLQADAEQTLQNAGFETTVIEVPDDKIAAGYVTSTEPKGNATAPEGSTVKILVSTGPENEQIAVPNVIDKNIEAARTEIEAAGLQVGDVTLQDDSDKPENTVIETNPLPGVPVDPDTKVNIVVSSGKQSEKTLEANVHLPLNVSHDIELKAYLDGTVMEDGVRTVNPAYNNLCTIKVTGTSGQKTLVIELDGNKYAVFIMDFDTGKPSQVESYPYVDPGSPSSDTPGTDTEEDWGDIPTDLPITPTE</sequence>
<dbReference type="SUPFAM" id="SSF56112">
    <property type="entry name" value="Protein kinase-like (PK-like)"/>
    <property type="match status" value="1"/>
</dbReference>
<dbReference type="PROSITE" id="PS50011">
    <property type="entry name" value="PROTEIN_KINASE_DOM"/>
    <property type="match status" value="1"/>
</dbReference>
<organism evidence="14 15">
    <name type="scientific">Anaeromassilibacillus senegalensis</name>
    <dbReference type="NCBI Taxonomy" id="1673717"/>
    <lineage>
        <taxon>Bacteria</taxon>
        <taxon>Bacillati</taxon>
        <taxon>Bacillota</taxon>
        <taxon>Clostridia</taxon>
        <taxon>Eubacteriales</taxon>
        <taxon>Acutalibacteraceae</taxon>
        <taxon>Anaeromassilibacillus</taxon>
    </lineage>
</organism>
<keyword evidence="15" id="KW-1185">Reference proteome</keyword>
<evidence type="ECO:0000256" key="2">
    <source>
        <dbReference type="ARBA" id="ARBA00022527"/>
    </source>
</evidence>
<dbReference type="NCBIfam" id="NF033483">
    <property type="entry name" value="PknB_PASTA_kin"/>
    <property type="match status" value="1"/>
</dbReference>
<evidence type="ECO:0000259" key="12">
    <source>
        <dbReference type="PROSITE" id="PS50011"/>
    </source>
</evidence>
<dbReference type="PROSITE" id="PS00107">
    <property type="entry name" value="PROTEIN_KINASE_ATP"/>
    <property type="match status" value="1"/>
</dbReference>